<dbReference type="GO" id="GO:0006203">
    <property type="term" value="P:dGTP catabolic process"/>
    <property type="evidence" value="ECO:0007669"/>
    <property type="project" value="TreeGrafter"/>
</dbReference>
<dbReference type="InterPro" id="IPR035996">
    <property type="entry name" value="4pyrrol_Methylase_sf"/>
</dbReference>
<dbReference type="GO" id="GO:0006950">
    <property type="term" value="P:response to stress"/>
    <property type="evidence" value="ECO:0007669"/>
    <property type="project" value="UniProtKB-ARBA"/>
</dbReference>
<gene>
    <name evidence="3" type="ORF">EDD75_1592</name>
</gene>
<dbReference type="GO" id="GO:0008168">
    <property type="term" value="F:methyltransferase activity"/>
    <property type="evidence" value="ECO:0007669"/>
    <property type="project" value="UniProtKB-KW"/>
</dbReference>
<keyword evidence="3" id="KW-0489">Methyltransferase</keyword>
<dbReference type="NCBIfam" id="NF007113">
    <property type="entry name" value="PRK09562.1"/>
    <property type="match status" value="1"/>
</dbReference>
<dbReference type="InterPro" id="IPR000878">
    <property type="entry name" value="4pyrrol_Mease"/>
</dbReference>
<dbReference type="Gene3D" id="3.40.1010.10">
    <property type="entry name" value="Cobalt-precorrin-4 Transmethylase, Domain 1"/>
    <property type="match status" value="1"/>
</dbReference>
<dbReference type="InterPro" id="IPR011551">
    <property type="entry name" value="NTP_PyrPHydrolase_MazG"/>
</dbReference>
<accession>A0A3N5BEN8</accession>
<evidence type="ECO:0000313" key="4">
    <source>
        <dbReference type="Proteomes" id="UP000282654"/>
    </source>
</evidence>
<dbReference type="NCBIfam" id="TIGR00444">
    <property type="entry name" value="mazG"/>
    <property type="match status" value="1"/>
</dbReference>
<dbReference type="InterPro" id="IPR014777">
    <property type="entry name" value="4pyrrole_Mease_sub1"/>
</dbReference>
<name>A0A3N5BEN8_9THEO</name>
<keyword evidence="4" id="KW-1185">Reference proteome</keyword>
<dbReference type="FunFam" id="1.10.287.1080:FF:000001">
    <property type="entry name" value="Nucleoside triphosphate pyrophosphohydrolase"/>
    <property type="match status" value="1"/>
</dbReference>
<protein>
    <submittedName>
        <fullName evidence="3">Tetrapyrrole methylase family protein/MazG family protein</fullName>
    </submittedName>
</protein>
<dbReference type="InterPro" id="IPR004518">
    <property type="entry name" value="MazG-like_dom"/>
</dbReference>
<dbReference type="EMBL" id="RKRE01000003">
    <property type="protein sequence ID" value="RPF42491.1"/>
    <property type="molecule type" value="Genomic_DNA"/>
</dbReference>
<dbReference type="GO" id="GO:0046076">
    <property type="term" value="P:dTTP catabolic process"/>
    <property type="evidence" value="ECO:0007669"/>
    <property type="project" value="TreeGrafter"/>
</dbReference>
<reference evidence="3 4" key="1">
    <citation type="submission" date="2018-11" db="EMBL/GenBank/DDBJ databases">
        <title>Genomic Encyclopedia of Type Strains, Phase IV (KMG-IV): sequencing the most valuable type-strain genomes for metagenomic binning, comparative biology and taxonomic classification.</title>
        <authorList>
            <person name="Goeker M."/>
        </authorList>
    </citation>
    <scope>NUCLEOTIDE SEQUENCE [LARGE SCALE GENOMIC DNA]</scope>
    <source>
        <strain evidence="3 4">DSM 102936</strain>
    </source>
</reference>
<dbReference type="GO" id="GO:0047429">
    <property type="term" value="F:nucleoside triphosphate diphosphatase activity"/>
    <property type="evidence" value="ECO:0007669"/>
    <property type="project" value="InterPro"/>
</dbReference>
<feature type="domain" description="NTP pyrophosphohydrolase MazG-like" evidence="2">
    <location>
        <begin position="392"/>
        <end position="450"/>
    </location>
</feature>
<dbReference type="SUPFAM" id="SSF101386">
    <property type="entry name" value="all-alpha NTP pyrophosphatases"/>
    <property type="match status" value="2"/>
</dbReference>
<organism evidence="3 4">
    <name type="scientific">Thermodesulfitimonas autotrophica</name>
    <dbReference type="NCBI Taxonomy" id="1894989"/>
    <lineage>
        <taxon>Bacteria</taxon>
        <taxon>Bacillati</taxon>
        <taxon>Bacillota</taxon>
        <taxon>Clostridia</taxon>
        <taxon>Thermoanaerobacterales</taxon>
        <taxon>Thermoanaerobacteraceae</taxon>
        <taxon>Thermodesulfitimonas</taxon>
    </lineage>
</organism>
<dbReference type="Pfam" id="PF03819">
    <property type="entry name" value="MazG"/>
    <property type="match status" value="2"/>
</dbReference>
<dbReference type="GO" id="GO:0046061">
    <property type="term" value="P:dATP catabolic process"/>
    <property type="evidence" value="ECO:0007669"/>
    <property type="project" value="TreeGrafter"/>
</dbReference>
<dbReference type="CDD" id="cd11528">
    <property type="entry name" value="NTP-PPase_MazG_Nterm"/>
    <property type="match status" value="1"/>
</dbReference>
<dbReference type="AlphaFoldDB" id="A0A3N5BEN8"/>
<evidence type="ECO:0000259" key="2">
    <source>
        <dbReference type="Pfam" id="PF03819"/>
    </source>
</evidence>
<keyword evidence="3" id="KW-0808">Transferase</keyword>
<dbReference type="InterPro" id="IPR035013">
    <property type="entry name" value="YabN_N"/>
</dbReference>
<dbReference type="OrthoDB" id="9808939at2"/>
<dbReference type="GO" id="GO:0046052">
    <property type="term" value="P:UTP catabolic process"/>
    <property type="evidence" value="ECO:0007669"/>
    <property type="project" value="TreeGrafter"/>
</dbReference>
<dbReference type="PANTHER" id="PTHR30522:SF0">
    <property type="entry name" value="NUCLEOSIDE TRIPHOSPHATE PYROPHOSPHOHYDROLASE"/>
    <property type="match status" value="1"/>
</dbReference>
<dbReference type="GO" id="GO:0032259">
    <property type="term" value="P:methylation"/>
    <property type="evidence" value="ECO:0007669"/>
    <property type="project" value="UniProtKB-KW"/>
</dbReference>
<dbReference type="Pfam" id="PF00590">
    <property type="entry name" value="TP_methylase"/>
    <property type="match status" value="1"/>
</dbReference>
<comment type="caution">
    <text evidence="3">The sequence shown here is derived from an EMBL/GenBank/DDBJ whole genome shotgun (WGS) entry which is preliminary data.</text>
</comment>
<dbReference type="GO" id="GO:0046081">
    <property type="term" value="P:dUTP catabolic process"/>
    <property type="evidence" value="ECO:0007669"/>
    <property type="project" value="TreeGrafter"/>
</dbReference>
<dbReference type="GO" id="GO:0046047">
    <property type="term" value="P:TTP catabolic process"/>
    <property type="evidence" value="ECO:0007669"/>
    <property type="project" value="TreeGrafter"/>
</dbReference>
<dbReference type="SUPFAM" id="SSF53790">
    <property type="entry name" value="Tetrapyrrole methylase"/>
    <property type="match status" value="1"/>
</dbReference>
<dbReference type="Gene3D" id="1.10.287.1080">
    <property type="entry name" value="MazG-like"/>
    <property type="match status" value="2"/>
</dbReference>
<dbReference type="InterPro" id="IPR048015">
    <property type="entry name" value="NTP-PPase_MazG-like_N"/>
</dbReference>
<dbReference type="CDD" id="cd11723">
    <property type="entry name" value="YabN_N_like"/>
    <property type="match status" value="1"/>
</dbReference>
<dbReference type="RefSeq" id="WP_123930672.1">
    <property type="nucleotide sequence ID" value="NZ_RKRE01000003.1"/>
</dbReference>
<dbReference type="InterPro" id="IPR048011">
    <property type="entry name" value="NTP-PPase_MazG-like_C"/>
</dbReference>
<dbReference type="PIRSF" id="PIRSF002845">
    <property type="entry name" value="Ttrprl_mtas_MazG"/>
    <property type="match status" value="1"/>
</dbReference>
<dbReference type="CDD" id="cd11529">
    <property type="entry name" value="NTP-PPase_MazG_Cterm"/>
    <property type="match status" value="1"/>
</dbReference>
<feature type="domain" description="Tetrapyrrole methylase" evidence="1">
    <location>
        <begin position="6"/>
        <end position="205"/>
    </location>
</feature>
<dbReference type="InterPro" id="IPR024180">
    <property type="entry name" value="Tetrapyrrole_Mease/MazG_pred"/>
</dbReference>
<feature type="domain" description="NTP pyrophosphohydrolase MazG-like" evidence="2">
    <location>
        <begin position="257"/>
        <end position="330"/>
    </location>
</feature>
<dbReference type="Proteomes" id="UP000282654">
    <property type="component" value="Unassembled WGS sequence"/>
</dbReference>
<sequence>MAAYQITVCGLGPGSWEALPVGVLATLRQAGVIFLRTEQHPVVPRLKAMGLTFNSFDRFYEEEKSFAAVYKRIAATVISQAKLQPVVYAVPGHPLVAEEPTRLIMAGAAAEGLTVQLLPAMSFLDAVYAALSLDPAAGMVVLDGLSLDPKLVCPHLPAVVMQVYSRLVASEVKLFLMDYYSDAHPVTVIRAAGVPDEEKRADVPLYTLDRLPWLDHLTTIYLPPVKRRRPPSYSVAPLVRIMAQLRSKEGCPWDREQTHESLKKYLLEETYEVLEAIDGGNPHNLCEELGDLLLQIVFHAQIAREAGKFDFADVVRTITKKMVYRHPHVFGSKEVKDSEEVLVNWERLKKKEKPNATFGSVTRSLPALLYATRVQEKASRIGFDWDEWRGAMDKVLEEAGELKKAVAAGRGVGGEVGDLLFAVVNVARLLGIDAEDALRQSTAKFIRRMEYIEARARDKGLELKDLDLSQMDAWWEEAKRLEVEG</sequence>
<proteinExistence type="predicted"/>
<evidence type="ECO:0000313" key="3">
    <source>
        <dbReference type="EMBL" id="RPF42491.1"/>
    </source>
</evidence>
<dbReference type="PANTHER" id="PTHR30522">
    <property type="entry name" value="NUCLEOSIDE TRIPHOSPHATE PYROPHOSPHOHYDROLASE"/>
    <property type="match status" value="1"/>
</dbReference>
<evidence type="ECO:0000259" key="1">
    <source>
        <dbReference type="Pfam" id="PF00590"/>
    </source>
</evidence>